<dbReference type="PANTHER" id="PTHR30289:SF1">
    <property type="entry name" value="PEBP (PHOSPHATIDYLETHANOLAMINE-BINDING PROTEIN) FAMILY PROTEIN"/>
    <property type="match status" value="1"/>
</dbReference>
<gene>
    <name evidence="3" type="ORF">D7294_21370</name>
</gene>
<keyword evidence="4" id="KW-1185">Reference proteome</keyword>
<proteinExistence type="inferred from homology"/>
<dbReference type="EMBL" id="RBAL01000013">
    <property type="protein sequence ID" value="RKN39534.1"/>
    <property type="molecule type" value="Genomic_DNA"/>
</dbReference>
<reference evidence="3 4" key="1">
    <citation type="journal article" date="2014" name="Int. J. Syst. Evol. Microbiol.">
        <title>Streptomyces hoynatensis sp. nov., isolated from deep marine sediment.</title>
        <authorList>
            <person name="Veyisoglu A."/>
            <person name="Sahin N."/>
        </authorList>
    </citation>
    <scope>NUCLEOTIDE SEQUENCE [LARGE SCALE GENOMIC DNA]</scope>
    <source>
        <strain evidence="3 4">KCTC 29097</strain>
    </source>
</reference>
<evidence type="ECO:0000256" key="2">
    <source>
        <dbReference type="SAM" id="MobiDB-lite"/>
    </source>
</evidence>
<comment type="similarity">
    <text evidence="1">Belongs to the UPF0098 family.</text>
</comment>
<evidence type="ECO:0000313" key="4">
    <source>
        <dbReference type="Proteomes" id="UP000272474"/>
    </source>
</evidence>
<evidence type="ECO:0000256" key="1">
    <source>
        <dbReference type="ARBA" id="ARBA00007120"/>
    </source>
</evidence>
<sequence length="150" mass="16024">MAAMELQSTAFADQAPIPHRFAREGENISPPLTWSDPPAGTRELVLMCEDPDAPSGTFLHWLVTGIDPASRGVAAGDTPPGGTAHRNGFGDRSWDGPSPPPGDPAHRYRFVLYALPEPSELPDRVSAAQAHEALDGHRLAGAALTGYHRR</sequence>
<dbReference type="AlphaFoldDB" id="A0A3A9YVC4"/>
<dbReference type="NCBIfam" id="TIGR00481">
    <property type="entry name" value="YbhB/YbcL family Raf kinase inhibitor-like protein"/>
    <property type="match status" value="1"/>
</dbReference>
<dbReference type="InterPro" id="IPR008914">
    <property type="entry name" value="PEBP"/>
</dbReference>
<dbReference type="OrthoDB" id="9797506at2"/>
<name>A0A3A9YVC4_9ACTN</name>
<dbReference type="Gene3D" id="3.90.280.10">
    <property type="entry name" value="PEBP-like"/>
    <property type="match status" value="1"/>
</dbReference>
<dbReference type="Proteomes" id="UP000272474">
    <property type="component" value="Unassembled WGS sequence"/>
</dbReference>
<dbReference type="PANTHER" id="PTHR30289">
    <property type="entry name" value="UNCHARACTERIZED PROTEIN YBCL-RELATED"/>
    <property type="match status" value="1"/>
</dbReference>
<dbReference type="InterPro" id="IPR036610">
    <property type="entry name" value="PEBP-like_sf"/>
</dbReference>
<dbReference type="InterPro" id="IPR005247">
    <property type="entry name" value="YbhB_YbcL/LppC-like"/>
</dbReference>
<organism evidence="3 4">
    <name type="scientific">Streptomyces hoynatensis</name>
    <dbReference type="NCBI Taxonomy" id="1141874"/>
    <lineage>
        <taxon>Bacteria</taxon>
        <taxon>Bacillati</taxon>
        <taxon>Actinomycetota</taxon>
        <taxon>Actinomycetes</taxon>
        <taxon>Kitasatosporales</taxon>
        <taxon>Streptomycetaceae</taxon>
        <taxon>Streptomyces</taxon>
    </lineage>
</organism>
<evidence type="ECO:0000313" key="3">
    <source>
        <dbReference type="EMBL" id="RKN39534.1"/>
    </source>
</evidence>
<comment type="caution">
    <text evidence="3">The sequence shown here is derived from an EMBL/GenBank/DDBJ whole genome shotgun (WGS) entry which is preliminary data.</text>
</comment>
<feature type="region of interest" description="Disordered" evidence="2">
    <location>
        <begin position="71"/>
        <end position="106"/>
    </location>
</feature>
<dbReference type="RefSeq" id="WP_120682211.1">
    <property type="nucleotide sequence ID" value="NZ_RBAL01000013.1"/>
</dbReference>
<dbReference type="Pfam" id="PF01161">
    <property type="entry name" value="PBP"/>
    <property type="match status" value="1"/>
</dbReference>
<dbReference type="CDD" id="cd00865">
    <property type="entry name" value="PEBP_bact_arch"/>
    <property type="match status" value="1"/>
</dbReference>
<protein>
    <submittedName>
        <fullName evidence="3">YbhB/YbcL family Raf kinase inhibitor-like protein</fullName>
    </submittedName>
</protein>
<accession>A0A3A9YVC4</accession>
<dbReference type="SUPFAM" id="SSF49777">
    <property type="entry name" value="PEBP-like"/>
    <property type="match status" value="1"/>
</dbReference>